<gene>
    <name evidence="8" type="ORF">AFUS01_LOCUS37054</name>
</gene>
<comment type="subcellular location">
    <subcellularLocation>
        <location evidence="1">Membrane</location>
        <topology evidence="1">Single-pass membrane protein</topology>
    </subcellularLocation>
</comment>
<sequence>RVNFFTPVTGHADWIANNYKCSPTRFSCGNSACLHLSKVCNGLKDCPDGEDEDRHFCAAVNICPGKLDLSLRDVYYQRHTSVCGYRGKCLQKNSICNGIDDCPDGSDESPEICVGNRQLIPSSVSECDPPILTSGVEI</sequence>
<dbReference type="PROSITE" id="PS01209">
    <property type="entry name" value="LDLRA_1"/>
    <property type="match status" value="2"/>
</dbReference>
<comment type="caution">
    <text evidence="7">Lacks conserved residue(s) required for the propagation of feature annotation.</text>
</comment>
<evidence type="ECO:0000256" key="2">
    <source>
        <dbReference type="ARBA" id="ARBA00022692"/>
    </source>
</evidence>
<evidence type="ECO:0000256" key="5">
    <source>
        <dbReference type="ARBA" id="ARBA00023136"/>
    </source>
</evidence>
<keyword evidence="5" id="KW-0472">Membrane</keyword>
<feature type="disulfide bond" evidence="7">
    <location>
        <begin position="21"/>
        <end position="33"/>
    </location>
</feature>
<evidence type="ECO:0000256" key="7">
    <source>
        <dbReference type="PROSITE-ProRule" id="PRU00124"/>
    </source>
</evidence>
<dbReference type="CDD" id="cd00112">
    <property type="entry name" value="LDLa"/>
    <property type="match status" value="2"/>
</dbReference>
<accession>A0A8J2L878</accession>
<reference evidence="8" key="1">
    <citation type="submission" date="2021-06" db="EMBL/GenBank/DDBJ databases">
        <authorList>
            <person name="Hodson N. C."/>
            <person name="Mongue J. A."/>
            <person name="Jaron S. K."/>
        </authorList>
    </citation>
    <scope>NUCLEOTIDE SEQUENCE</scope>
</reference>
<protein>
    <submittedName>
        <fullName evidence="8">Uncharacterized protein</fullName>
    </submittedName>
</protein>
<evidence type="ECO:0000313" key="8">
    <source>
        <dbReference type="EMBL" id="CAG7827043.1"/>
    </source>
</evidence>
<evidence type="ECO:0000256" key="3">
    <source>
        <dbReference type="ARBA" id="ARBA00022737"/>
    </source>
</evidence>
<dbReference type="InterPro" id="IPR050685">
    <property type="entry name" value="LDLR"/>
</dbReference>
<evidence type="ECO:0000256" key="1">
    <source>
        <dbReference type="ARBA" id="ARBA00004167"/>
    </source>
</evidence>
<feature type="disulfide bond" evidence="7">
    <location>
        <begin position="28"/>
        <end position="46"/>
    </location>
</feature>
<dbReference type="InterPro" id="IPR002172">
    <property type="entry name" value="LDrepeatLR_classA_rpt"/>
</dbReference>
<dbReference type="AlphaFoldDB" id="A0A8J2L878"/>
<keyword evidence="3" id="KW-0677">Repeat</keyword>
<dbReference type="GO" id="GO:0005886">
    <property type="term" value="C:plasma membrane"/>
    <property type="evidence" value="ECO:0007669"/>
    <property type="project" value="TreeGrafter"/>
</dbReference>
<dbReference type="Proteomes" id="UP000708208">
    <property type="component" value="Unassembled WGS sequence"/>
</dbReference>
<keyword evidence="9" id="KW-1185">Reference proteome</keyword>
<dbReference type="PROSITE" id="PS50068">
    <property type="entry name" value="LDLRA_2"/>
    <property type="match status" value="2"/>
</dbReference>
<keyword evidence="6 7" id="KW-1015">Disulfide bond</keyword>
<comment type="caution">
    <text evidence="8">The sequence shown here is derived from an EMBL/GenBank/DDBJ whole genome shotgun (WGS) entry which is preliminary data.</text>
</comment>
<dbReference type="EMBL" id="CAJVCH010542048">
    <property type="protein sequence ID" value="CAG7827043.1"/>
    <property type="molecule type" value="Genomic_DNA"/>
</dbReference>
<dbReference type="Pfam" id="PF00057">
    <property type="entry name" value="Ldl_recept_a"/>
    <property type="match status" value="2"/>
</dbReference>
<organism evidence="8 9">
    <name type="scientific">Allacma fusca</name>
    <dbReference type="NCBI Taxonomy" id="39272"/>
    <lineage>
        <taxon>Eukaryota</taxon>
        <taxon>Metazoa</taxon>
        <taxon>Ecdysozoa</taxon>
        <taxon>Arthropoda</taxon>
        <taxon>Hexapoda</taxon>
        <taxon>Collembola</taxon>
        <taxon>Symphypleona</taxon>
        <taxon>Sminthuridae</taxon>
        <taxon>Allacma</taxon>
    </lineage>
</organism>
<feature type="non-terminal residue" evidence="8">
    <location>
        <position position="138"/>
    </location>
</feature>
<evidence type="ECO:0000256" key="4">
    <source>
        <dbReference type="ARBA" id="ARBA00022989"/>
    </source>
</evidence>
<keyword evidence="2" id="KW-0812">Transmembrane</keyword>
<proteinExistence type="predicted"/>
<dbReference type="InterPro" id="IPR023415">
    <property type="entry name" value="LDLR_class-A_CS"/>
</dbReference>
<dbReference type="OrthoDB" id="6022531at2759"/>
<name>A0A8J2L878_9HEXA</name>
<evidence type="ECO:0000313" key="9">
    <source>
        <dbReference type="Proteomes" id="UP000708208"/>
    </source>
</evidence>
<dbReference type="PANTHER" id="PTHR24270">
    <property type="entry name" value="LOW-DENSITY LIPOPROTEIN RECEPTOR-RELATED"/>
    <property type="match status" value="1"/>
</dbReference>
<dbReference type="GO" id="GO:0012505">
    <property type="term" value="C:endomembrane system"/>
    <property type="evidence" value="ECO:0007669"/>
    <property type="project" value="UniProtKB-SubCell"/>
</dbReference>
<dbReference type="SMART" id="SM00192">
    <property type="entry name" value="LDLa"/>
    <property type="match status" value="2"/>
</dbReference>
<keyword evidence="4" id="KW-1133">Transmembrane helix</keyword>
<feature type="non-terminal residue" evidence="8">
    <location>
        <position position="1"/>
    </location>
</feature>
<evidence type="ECO:0000256" key="6">
    <source>
        <dbReference type="ARBA" id="ARBA00023157"/>
    </source>
</evidence>